<dbReference type="Proteomes" id="UP000190814">
    <property type="component" value="Unassembled WGS sequence"/>
</dbReference>
<dbReference type="Pfam" id="PF13306">
    <property type="entry name" value="LRR_5"/>
    <property type="match status" value="1"/>
</dbReference>
<keyword evidence="5" id="KW-1185">Reference proteome</keyword>
<dbReference type="InterPro" id="IPR003343">
    <property type="entry name" value="Big_2"/>
</dbReference>
<evidence type="ECO:0000313" key="4">
    <source>
        <dbReference type="EMBL" id="SKA70442.1"/>
    </source>
</evidence>
<dbReference type="AlphaFoldDB" id="A0A1T4VZK3"/>
<protein>
    <submittedName>
        <fullName evidence="4">Leucine rich repeat-containing protein</fullName>
    </submittedName>
</protein>
<gene>
    <name evidence="4" type="ORF">SAMN02745111_02034</name>
</gene>
<feature type="domain" description="BIG2" evidence="3">
    <location>
        <begin position="275"/>
        <end position="357"/>
    </location>
</feature>
<dbReference type="STRING" id="39495.SAMN02745111_02034"/>
<feature type="signal peptide" evidence="2">
    <location>
        <begin position="1"/>
        <end position="30"/>
    </location>
</feature>
<dbReference type="InterPro" id="IPR026906">
    <property type="entry name" value="LRR_5"/>
</dbReference>
<keyword evidence="2" id="KW-0732">Signal</keyword>
<feature type="domain" description="BIG2" evidence="3">
    <location>
        <begin position="184"/>
        <end position="267"/>
    </location>
</feature>
<evidence type="ECO:0000259" key="3">
    <source>
        <dbReference type="SMART" id="SM00635"/>
    </source>
</evidence>
<feature type="chain" id="PRO_5013160034" evidence="2">
    <location>
        <begin position="31"/>
        <end position="763"/>
    </location>
</feature>
<name>A0A1T4VZK3_9FIRM</name>
<evidence type="ECO:0000256" key="1">
    <source>
        <dbReference type="SAM" id="MobiDB-lite"/>
    </source>
</evidence>
<evidence type="ECO:0000313" key="5">
    <source>
        <dbReference type="Proteomes" id="UP000190814"/>
    </source>
</evidence>
<dbReference type="InterPro" id="IPR032675">
    <property type="entry name" value="LRR_dom_sf"/>
</dbReference>
<organism evidence="4 5">
    <name type="scientific">Eubacterium uniforme</name>
    <dbReference type="NCBI Taxonomy" id="39495"/>
    <lineage>
        <taxon>Bacteria</taxon>
        <taxon>Bacillati</taxon>
        <taxon>Bacillota</taxon>
        <taxon>Clostridia</taxon>
        <taxon>Eubacteriales</taxon>
        <taxon>Eubacteriaceae</taxon>
        <taxon>Eubacterium</taxon>
    </lineage>
</organism>
<dbReference type="RefSeq" id="WP_078766870.1">
    <property type="nucleotide sequence ID" value="NZ_FUXZ01000013.1"/>
</dbReference>
<evidence type="ECO:0000256" key="2">
    <source>
        <dbReference type="SAM" id="SignalP"/>
    </source>
</evidence>
<sequence>MKKQANKIISICLVLMLVAQSFIGIDTVYAEDTVISKIYLTMDKDLIDLNTAWTEGEVNSRIYSTEGIATNTTEGCRLEDLGLRFFDSYNKQHNGIGDGSNYISAEKIYSVEYELYPENGYTWNSELESCIRYSNTALITECPSCEVYVNGVKRSDVYVRYMGYDNVKRLLLMVGCGEVSTNPIVKTINIKDNDMSLAVGESHKFEGEVTGTVEDKSIVWSVEGNNSSSTKISADGTLIVGSDETAETLTVKASAKADNKKFDSKTVTVLKDAPTIDSVSISPSENVSVLQKKTKQFNVEVTGTQTDKTVTWELSGNKSIDTTISTDGLLTVARDETAETLTVKATANKDTTKYDTVSVKVIQNTRVNSVDLTYNVDEIEAACVSTNTEGKLRNIINGNVDITNDNCNNAGNDLFYLYSEKNWYGIGDGTNPYSDEKEYFIEYIISPKDGYDWPKEIISLTNATKETELDVFSVSVNGVFLNGVWIEYNKAWNLVEILVPLSERVDIAETTVSDIEPVTYNGEEQTPDVEVKQNGNTLIKDKDYTVSYSDNVDVGTASVLITGIGMCKGSKIVKFKINKAEQTITTSDEDNNTNKNDKNSNKTSKDNVTEDKKIEGTVLTDKNGKAKYKIISAYKKDVMPVVEYVATTDKKTKNLVIPDTVVIDKVKYKVESIGVGAFKNNKNLTSVVIGKNVKKIGKKAFFGCKKLKSIIIKTKKLKKKSIGANAFKGIYKKAKFKVPKKKLKLYKKLIKKAKAPKKCKITK</sequence>
<reference evidence="4 5" key="1">
    <citation type="submission" date="2017-02" db="EMBL/GenBank/DDBJ databases">
        <authorList>
            <person name="Peterson S.W."/>
        </authorList>
    </citation>
    <scope>NUCLEOTIDE SEQUENCE [LARGE SCALE GENOMIC DNA]</scope>
    <source>
        <strain evidence="4 5">ATCC 35992</strain>
    </source>
</reference>
<dbReference type="EMBL" id="FUXZ01000013">
    <property type="protein sequence ID" value="SKA70442.1"/>
    <property type="molecule type" value="Genomic_DNA"/>
</dbReference>
<dbReference type="Gene3D" id="3.80.10.10">
    <property type="entry name" value="Ribonuclease Inhibitor"/>
    <property type="match status" value="1"/>
</dbReference>
<proteinExistence type="predicted"/>
<feature type="region of interest" description="Disordered" evidence="1">
    <location>
        <begin position="587"/>
        <end position="609"/>
    </location>
</feature>
<dbReference type="SMART" id="SM00635">
    <property type="entry name" value="BID_2"/>
    <property type="match status" value="2"/>
</dbReference>
<accession>A0A1T4VZK3</accession>
<feature type="compositionally biased region" description="Basic and acidic residues" evidence="1">
    <location>
        <begin position="595"/>
        <end position="609"/>
    </location>
</feature>
<dbReference type="OrthoDB" id="1771446at2"/>